<feature type="signal peptide" evidence="11">
    <location>
        <begin position="1"/>
        <end position="16"/>
    </location>
</feature>
<dbReference type="HOGENOM" id="CLU_101422_0_0_1"/>
<dbReference type="GeneID" id="25798390"/>
<sequence length="223" mass="21114">MKASVITLLLAGLVAAQDFTGQPDCAIPCLKDAIPKAGCALTDTACACKADVQAKLAGLVAPCLISKCSASDLAKAQSAAAEACKKDTSGSSSAASSHASTTAPSSETSAASTTDSTTEAGKTTTGPASTAATETTASETSAPASSAPTSAGHTIPTSAPGGISNSTTSGVRSVVTRTSTAFVGGDEGSSTSAAPASTTLAGNDASAPVAGVLGAVLAALMAL</sequence>
<evidence type="ECO:0000256" key="5">
    <source>
        <dbReference type="ARBA" id="ARBA00022622"/>
    </source>
</evidence>
<feature type="chain" id="PRO_5003524644" description="CFEM domain-containing protein" evidence="11">
    <location>
        <begin position="17"/>
        <end position="223"/>
    </location>
</feature>
<comment type="caution">
    <text evidence="13">The sequence shown here is derived from an EMBL/GenBank/DDBJ whole genome shotgun (WGS) entry which is preliminary data.</text>
</comment>
<keyword evidence="9" id="KW-0408">Iron</keyword>
<evidence type="ECO:0000256" key="4">
    <source>
        <dbReference type="ARBA" id="ARBA00022525"/>
    </source>
</evidence>
<keyword evidence="4" id="KW-0964">Secreted</keyword>
<dbReference type="InterPro" id="IPR008427">
    <property type="entry name" value="Extracellular_membr_CFEM_dom"/>
</dbReference>
<evidence type="ECO:0000313" key="14">
    <source>
        <dbReference type="Proteomes" id="UP000007115"/>
    </source>
</evidence>
<dbReference type="eggNOG" id="ENOG502S2Z9">
    <property type="taxonomic scope" value="Eukaryota"/>
</dbReference>
<dbReference type="InParanoid" id="G9N7K7"/>
<evidence type="ECO:0000256" key="2">
    <source>
        <dbReference type="ARBA" id="ARBA00004613"/>
    </source>
</evidence>
<keyword evidence="9" id="KW-0479">Metal-binding</keyword>
<dbReference type="GO" id="GO:0046872">
    <property type="term" value="F:metal ion binding"/>
    <property type="evidence" value="ECO:0007669"/>
    <property type="project" value="UniProtKB-UniRule"/>
</dbReference>
<dbReference type="PROSITE" id="PS52012">
    <property type="entry name" value="CFEM"/>
    <property type="match status" value="1"/>
</dbReference>
<feature type="domain" description="CFEM" evidence="12">
    <location>
        <begin position="1"/>
        <end position="111"/>
    </location>
</feature>
<keyword evidence="5" id="KW-0336">GPI-anchor</keyword>
<comment type="caution">
    <text evidence="9">Lacks conserved residue(s) required for the propagation of feature annotation.</text>
</comment>
<dbReference type="Pfam" id="PF05730">
    <property type="entry name" value="CFEM"/>
    <property type="match status" value="1"/>
</dbReference>
<protein>
    <recommendedName>
        <fullName evidence="12">CFEM domain-containing protein</fullName>
    </recommendedName>
</protein>
<gene>
    <name evidence="13" type="ORF">TRIVIDRAFT_82827</name>
</gene>
<dbReference type="RefSeq" id="XP_013951176.1">
    <property type="nucleotide sequence ID" value="XM_014095701.1"/>
</dbReference>
<feature type="disulfide bond" evidence="9">
    <location>
        <begin position="39"/>
        <end position="46"/>
    </location>
</feature>
<evidence type="ECO:0000256" key="7">
    <source>
        <dbReference type="ARBA" id="ARBA00023157"/>
    </source>
</evidence>
<comment type="similarity">
    <text evidence="3">Belongs to the RBT5 family.</text>
</comment>
<proteinExistence type="inferred from homology"/>
<keyword evidence="8" id="KW-0449">Lipoprotein</keyword>
<evidence type="ECO:0000259" key="12">
    <source>
        <dbReference type="PROSITE" id="PS52012"/>
    </source>
</evidence>
<dbReference type="SMART" id="SM00747">
    <property type="entry name" value="CFEM"/>
    <property type="match status" value="1"/>
</dbReference>
<keyword evidence="7 9" id="KW-1015">Disulfide bond</keyword>
<evidence type="ECO:0000256" key="3">
    <source>
        <dbReference type="ARBA" id="ARBA00010031"/>
    </source>
</evidence>
<evidence type="ECO:0000256" key="6">
    <source>
        <dbReference type="ARBA" id="ARBA00022729"/>
    </source>
</evidence>
<dbReference type="EMBL" id="ABDF02000089">
    <property type="protein sequence ID" value="EHK16973.1"/>
    <property type="molecule type" value="Genomic_DNA"/>
</dbReference>
<feature type="compositionally biased region" description="Low complexity" evidence="10">
    <location>
        <begin position="89"/>
        <end position="152"/>
    </location>
</feature>
<keyword evidence="6 11" id="KW-0732">Signal</keyword>
<evidence type="ECO:0000256" key="1">
    <source>
        <dbReference type="ARBA" id="ARBA00004589"/>
    </source>
</evidence>
<dbReference type="STRING" id="413071.G9N7K7"/>
<evidence type="ECO:0000256" key="9">
    <source>
        <dbReference type="PROSITE-ProRule" id="PRU01356"/>
    </source>
</evidence>
<feature type="region of interest" description="Disordered" evidence="10">
    <location>
        <begin position="87"/>
        <end position="171"/>
    </location>
</feature>
<feature type="binding site" description="axial binding residue" evidence="9">
    <location>
        <position position="43"/>
    </location>
    <ligand>
        <name>heme</name>
        <dbReference type="ChEBI" id="CHEBI:30413"/>
    </ligand>
    <ligandPart>
        <name>Fe</name>
        <dbReference type="ChEBI" id="CHEBI:18248"/>
    </ligandPart>
</feature>
<keyword evidence="5" id="KW-0325">Glycoprotein</keyword>
<dbReference type="VEuPathDB" id="FungiDB:TRIVIDRAFT_82827"/>
<keyword evidence="5" id="KW-0472">Membrane</keyword>
<accession>G9N7K7</accession>
<evidence type="ECO:0000256" key="10">
    <source>
        <dbReference type="SAM" id="MobiDB-lite"/>
    </source>
</evidence>
<evidence type="ECO:0000256" key="8">
    <source>
        <dbReference type="ARBA" id="ARBA00023288"/>
    </source>
</evidence>
<evidence type="ECO:0000256" key="11">
    <source>
        <dbReference type="SAM" id="SignalP"/>
    </source>
</evidence>
<name>G9N7K7_HYPVG</name>
<dbReference type="Proteomes" id="UP000007115">
    <property type="component" value="Unassembled WGS sequence"/>
</dbReference>
<dbReference type="OrthoDB" id="3559948at2759"/>
<dbReference type="GO" id="GO:0005576">
    <property type="term" value="C:extracellular region"/>
    <property type="evidence" value="ECO:0007669"/>
    <property type="project" value="UniProtKB-SubCell"/>
</dbReference>
<keyword evidence="9" id="KW-0349">Heme</keyword>
<comment type="subcellular location">
    <subcellularLocation>
        <location evidence="1">Membrane</location>
        <topology evidence="1">Lipid-anchor</topology>
        <topology evidence="1">GPI-anchor</topology>
    </subcellularLocation>
    <subcellularLocation>
        <location evidence="2">Secreted</location>
    </subcellularLocation>
</comment>
<reference evidence="13 14" key="1">
    <citation type="journal article" date="2011" name="Genome Biol.">
        <title>Comparative genome sequence analysis underscores mycoparasitism as the ancestral life style of Trichoderma.</title>
        <authorList>
            <person name="Kubicek C.P."/>
            <person name="Herrera-Estrella A."/>
            <person name="Seidl-Seiboth V."/>
            <person name="Martinez D.A."/>
            <person name="Druzhinina I.S."/>
            <person name="Thon M."/>
            <person name="Zeilinger S."/>
            <person name="Casas-Flores S."/>
            <person name="Horwitz B.A."/>
            <person name="Mukherjee P.K."/>
            <person name="Mukherjee M."/>
            <person name="Kredics L."/>
            <person name="Alcaraz L.D."/>
            <person name="Aerts A."/>
            <person name="Antal Z."/>
            <person name="Atanasova L."/>
            <person name="Cervantes-Badillo M.G."/>
            <person name="Challacombe J."/>
            <person name="Chertkov O."/>
            <person name="McCluskey K."/>
            <person name="Coulpier F."/>
            <person name="Deshpande N."/>
            <person name="von Doehren H."/>
            <person name="Ebbole D.J."/>
            <person name="Esquivel-Naranjo E.U."/>
            <person name="Fekete E."/>
            <person name="Flipphi M."/>
            <person name="Glaser F."/>
            <person name="Gomez-Rodriguez E.Y."/>
            <person name="Gruber S."/>
            <person name="Han C."/>
            <person name="Henrissat B."/>
            <person name="Hermosa R."/>
            <person name="Hernandez-Onate M."/>
            <person name="Karaffa L."/>
            <person name="Kosti I."/>
            <person name="Le Crom S."/>
            <person name="Lindquist E."/>
            <person name="Lucas S."/>
            <person name="Luebeck M."/>
            <person name="Luebeck P.S."/>
            <person name="Margeot A."/>
            <person name="Metz B."/>
            <person name="Misra M."/>
            <person name="Nevalainen H."/>
            <person name="Omann M."/>
            <person name="Packer N."/>
            <person name="Perrone G."/>
            <person name="Uresti-Rivera E.E."/>
            <person name="Salamov A."/>
            <person name="Schmoll M."/>
            <person name="Seiboth B."/>
            <person name="Shapiro H."/>
            <person name="Sukno S."/>
            <person name="Tamayo-Ramos J.A."/>
            <person name="Tisch D."/>
            <person name="Wiest A."/>
            <person name="Wilkinson H.H."/>
            <person name="Zhang M."/>
            <person name="Coutinho P.M."/>
            <person name="Kenerley C.M."/>
            <person name="Monte E."/>
            <person name="Baker S.E."/>
            <person name="Grigoriev I.V."/>
        </authorList>
    </citation>
    <scope>NUCLEOTIDE SEQUENCE [LARGE SCALE GENOMIC DNA]</scope>
    <source>
        <strain evidence="14">Gv29-8 / FGSC 10586</strain>
    </source>
</reference>
<dbReference type="AlphaFoldDB" id="G9N7K7"/>
<keyword evidence="14" id="KW-1185">Reference proteome</keyword>
<organism evidence="13 14">
    <name type="scientific">Hypocrea virens (strain Gv29-8 / FGSC 10586)</name>
    <name type="common">Gliocladium virens</name>
    <name type="synonym">Trichoderma virens</name>
    <dbReference type="NCBI Taxonomy" id="413071"/>
    <lineage>
        <taxon>Eukaryota</taxon>
        <taxon>Fungi</taxon>
        <taxon>Dikarya</taxon>
        <taxon>Ascomycota</taxon>
        <taxon>Pezizomycotina</taxon>
        <taxon>Sordariomycetes</taxon>
        <taxon>Hypocreomycetidae</taxon>
        <taxon>Hypocreales</taxon>
        <taxon>Hypocreaceae</taxon>
        <taxon>Trichoderma</taxon>
    </lineage>
</organism>
<evidence type="ECO:0000313" key="13">
    <source>
        <dbReference type="EMBL" id="EHK16973.1"/>
    </source>
</evidence>
<dbReference type="OMA" id="ITEAGCQ"/>
<dbReference type="GO" id="GO:0098552">
    <property type="term" value="C:side of membrane"/>
    <property type="evidence" value="ECO:0007669"/>
    <property type="project" value="UniProtKB-KW"/>
</dbReference>